<proteinExistence type="predicted"/>
<organism evidence="2 3">
    <name type="scientific">Amycolatopsis roodepoortensis</name>
    <dbReference type="NCBI Taxonomy" id="700274"/>
    <lineage>
        <taxon>Bacteria</taxon>
        <taxon>Bacillati</taxon>
        <taxon>Actinomycetota</taxon>
        <taxon>Actinomycetes</taxon>
        <taxon>Pseudonocardiales</taxon>
        <taxon>Pseudonocardiaceae</taxon>
        <taxon>Amycolatopsis</taxon>
    </lineage>
</organism>
<accession>A0ABR9LK06</accession>
<dbReference type="Proteomes" id="UP000656548">
    <property type="component" value="Unassembled WGS sequence"/>
</dbReference>
<sequence length="99" mass="10791">MATSDPRYVVEQGTDGSWLVVDRGTDRRGRRAIHRAPDERAARSEAETLSGMEAAVDALPEPEPDPDFDAMFSAALGAGATIDETHNFDHLLQSRPGQR</sequence>
<name>A0ABR9LK06_9PSEU</name>
<evidence type="ECO:0000313" key="3">
    <source>
        <dbReference type="Proteomes" id="UP000656548"/>
    </source>
</evidence>
<reference evidence="2 3" key="1">
    <citation type="submission" date="2020-10" db="EMBL/GenBank/DDBJ databases">
        <title>Sequencing the genomes of 1000 actinobacteria strains.</title>
        <authorList>
            <person name="Klenk H.-P."/>
        </authorList>
    </citation>
    <scope>NUCLEOTIDE SEQUENCE [LARGE SCALE GENOMIC DNA]</scope>
    <source>
        <strain evidence="2 3">DSM 46661</strain>
    </source>
</reference>
<evidence type="ECO:0000256" key="1">
    <source>
        <dbReference type="SAM" id="MobiDB-lite"/>
    </source>
</evidence>
<keyword evidence="3" id="KW-1185">Reference proteome</keyword>
<feature type="region of interest" description="Disordered" evidence="1">
    <location>
        <begin position="29"/>
        <end position="48"/>
    </location>
</feature>
<evidence type="ECO:0000313" key="2">
    <source>
        <dbReference type="EMBL" id="MBE1580406.1"/>
    </source>
</evidence>
<gene>
    <name evidence="2" type="ORF">H4W30_007487</name>
</gene>
<feature type="compositionally biased region" description="Basic and acidic residues" evidence="1">
    <location>
        <begin position="35"/>
        <end position="46"/>
    </location>
</feature>
<dbReference type="EMBL" id="JADBEJ010000006">
    <property type="protein sequence ID" value="MBE1580406.1"/>
    <property type="molecule type" value="Genomic_DNA"/>
</dbReference>
<comment type="caution">
    <text evidence="2">The sequence shown here is derived from an EMBL/GenBank/DDBJ whole genome shotgun (WGS) entry which is preliminary data.</text>
</comment>
<dbReference type="RefSeq" id="WP_192746970.1">
    <property type="nucleotide sequence ID" value="NZ_JADBEJ010000006.1"/>
</dbReference>
<protein>
    <submittedName>
        <fullName evidence="2">Uncharacterized protein</fullName>
    </submittedName>
</protein>